<keyword evidence="2" id="KW-0540">Nuclease</keyword>
<sequence length="1330" mass="150472">MADNADTSQIKSQGTPERGASLSDNNGQQLLTAPQQLTASEKEIKFHEANPLWKELMRSMNCCIDHHLLRIMDITGYKTYQALKEMTMEDIEFMENFVKGSGILSRVDSKDLHMYLGPVKDIEKFCFLRGEIKLLLQIASYVKENHKETKKTLGNVSLFPIFKRNRNESRMSEEPSTKKKKSVELVVSSDVSKEIAKIKKLVKDHCVNKDYPAEIIKAVSHMTVEVKTVELQADSEGQHEATMSPKLLCSFCKKYQSCCYDKKGYWSTSNVNRHIKQHFEREDYKNCSIMDFISSSRQSSEADLEIEKNSSDNMAVDNVNVENTTNPLSEMGDNQLSNQIQNEEHSDETERTITTTMHKGFLNGGRCDQQHKHISPDINASESNVWNTRSSRRKRALGKHIEGQSRITAFFPILDQIETLLQSNKEMISELMTRVQDLTDIVSKGPLEGLKLPVLLKWMLDCALKNSKRNSPDDEHGNRFNLDMKYFCSYLYIIGGPFVYDFLHRNLVKSILSAKHVERVLLDISKPVVEGHFRFQELKEFLIKNDLPLKVWVSEDGTRIVQKFLYDVASNQIIGPVLPLTDDGIPITNSFPATSAAMIVHHFEKAIPASIGYAIMVQPIRDGSPAFCLTLFGSDNKFDSEHVFKRWMYIFQELAKLSIEVVGYSADGDGKLLCAMVSLMFKNCSPPDISWKDWFYASSKEKFLVTQDPVHTVNKFRSRLSPVYLLPIGNFTVSQAHLRLVLQKPKSDHGLSPSDLDKDKMNFNSSVKICSIRVTDVLKSTPGANGTMEYLTVMRYVLEAFLNEKLCASERIYKIWYALFFLRFWKLWLLGQQRYTLENFVTRNLYMCIEILAHALILLVIKFRDEECPEDLLVHLFSSQPSESFFRYARSMTTTQQTVINFPMKDFLQKVRRIDILQHVSSVLGGKLEFPKDKRKSLVGLLTADKLSSQNLPSNENIHDLVVEARTDALETLRNLGVSPKICVTTIKSSILNCKIVDFDVENETASAPLVYDLVLDDDDIPLDILRAFPSPQTVEDLNVSRTSEENPFVPPTSSYVYLPKGPNDFVLVKKSTFCWMLSSEGVHLSSERIHRVREKIYTSFGGTLQQQAKKSLPPERKKEVEVGDWVLFKCNTFLVGQVLQFSYLSGSSKSQRAYTFLKAPVEPPAGNTKGVGVLCIWYTVNDLVLNPKKNSVHIQSVIFDRKSSYTENGSVSSSTPLNDINANDVVVGEDIGASSSSVHSADVDAPEVLPRDVEVPGEGLGADAAINCVSRGASSVGDTVPNDIGDFIGKNVSHHFQKRELFENPWYPLQITLSNIPLELRKEKKINVS</sequence>
<comment type="caution">
    <text evidence="2">The sequence shown here is derived from an EMBL/GenBank/DDBJ whole genome shotgun (WGS) entry which is preliminary data.</text>
</comment>
<keyword evidence="2" id="KW-0255">Endonuclease</keyword>
<dbReference type="GO" id="GO:0004519">
    <property type="term" value="F:endonuclease activity"/>
    <property type="evidence" value="ECO:0007669"/>
    <property type="project" value="UniProtKB-KW"/>
</dbReference>
<name>A0AAE1I445_9NEOP</name>
<dbReference type="PANTHER" id="PTHR33173">
    <property type="match status" value="1"/>
</dbReference>
<reference evidence="2" key="1">
    <citation type="submission" date="2021-07" db="EMBL/GenBank/DDBJ databases">
        <authorList>
            <person name="Catto M.A."/>
            <person name="Jacobson A."/>
            <person name="Kennedy G."/>
            <person name="Labadie P."/>
            <person name="Hunt B.G."/>
            <person name="Srinivasan R."/>
        </authorList>
    </citation>
    <scope>NUCLEOTIDE SEQUENCE</scope>
    <source>
        <strain evidence="2">PL_HMW_Pooled</strain>
        <tissue evidence="2">Head</tissue>
    </source>
</reference>
<evidence type="ECO:0000256" key="1">
    <source>
        <dbReference type="SAM" id="MobiDB-lite"/>
    </source>
</evidence>
<evidence type="ECO:0000313" key="2">
    <source>
        <dbReference type="EMBL" id="KAK3932918.1"/>
    </source>
</evidence>
<accession>A0AAE1I445</accession>
<evidence type="ECO:0000313" key="3">
    <source>
        <dbReference type="Proteomes" id="UP001219518"/>
    </source>
</evidence>
<keyword evidence="2" id="KW-0378">Hydrolase</keyword>
<dbReference type="Proteomes" id="UP001219518">
    <property type="component" value="Unassembled WGS sequence"/>
</dbReference>
<gene>
    <name evidence="2" type="ORF">KUF71_016384</name>
</gene>
<protein>
    <submittedName>
        <fullName evidence="2">Structure-specific endonuclease subunit slx4</fullName>
    </submittedName>
</protein>
<feature type="region of interest" description="Disordered" evidence="1">
    <location>
        <begin position="1"/>
        <end position="26"/>
    </location>
</feature>
<organism evidence="2 3">
    <name type="scientific">Frankliniella fusca</name>
    <dbReference type="NCBI Taxonomy" id="407009"/>
    <lineage>
        <taxon>Eukaryota</taxon>
        <taxon>Metazoa</taxon>
        <taxon>Ecdysozoa</taxon>
        <taxon>Arthropoda</taxon>
        <taxon>Hexapoda</taxon>
        <taxon>Insecta</taxon>
        <taxon>Pterygota</taxon>
        <taxon>Neoptera</taxon>
        <taxon>Paraneoptera</taxon>
        <taxon>Thysanoptera</taxon>
        <taxon>Terebrantia</taxon>
        <taxon>Thripoidea</taxon>
        <taxon>Thripidae</taxon>
        <taxon>Frankliniella</taxon>
    </lineage>
</organism>
<feature type="compositionally biased region" description="Polar residues" evidence="1">
    <location>
        <begin position="1"/>
        <end position="15"/>
    </location>
</feature>
<dbReference type="EMBL" id="JAHWGI010001441">
    <property type="protein sequence ID" value="KAK3932918.1"/>
    <property type="molecule type" value="Genomic_DNA"/>
</dbReference>
<keyword evidence="3" id="KW-1185">Reference proteome</keyword>
<dbReference type="PANTHER" id="PTHR33173:SF2">
    <property type="entry name" value="MYND-TYPE DOMAIN-CONTAINING PROTEIN"/>
    <property type="match status" value="1"/>
</dbReference>
<proteinExistence type="predicted"/>
<reference evidence="2" key="2">
    <citation type="journal article" date="2023" name="BMC Genomics">
        <title>Pest status, molecular evolution, and epigenetic factors derived from the genome assembly of Frankliniella fusca, a thysanopteran phytovirus vector.</title>
        <authorList>
            <person name="Catto M.A."/>
            <person name="Labadie P.E."/>
            <person name="Jacobson A.L."/>
            <person name="Kennedy G.G."/>
            <person name="Srinivasan R."/>
            <person name="Hunt B.G."/>
        </authorList>
    </citation>
    <scope>NUCLEOTIDE SEQUENCE</scope>
    <source>
        <strain evidence="2">PL_HMW_Pooled</strain>
    </source>
</reference>